<comment type="caution">
    <text evidence="2">The sequence shown here is derived from an EMBL/GenBank/DDBJ whole genome shotgun (WGS) entry which is preliminary data.</text>
</comment>
<protein>
    <submittedName>
        <fullName evidence="2">DUF4260 domain-containing protein</fullName>
    </submittedName>
</protein>
<evidence type="ECO:0000313" key="2">
    <source>
        <dbReference type="EMBL" id="MFD1981617.1"/>
    </source>
</evidence>
<proteinExistence type="predicted"/>
<name>A0ABW4U2B1_9HYPH</name>
<keyword evidence="3" id="KW-1185">Reference proteome</keyword>
<accession>A0ABW4U2B1</accession>
<gene>
    <name evidence="2" type="ORF">ACFSOZ_02705</name>
</gene>
<evidence type="ECO:0000256" key="1">
    <source>
        <dbReference type="SAM" id="Phobius"/>
    </source>
</evidence>
<organism evidence="2 3">
    <name type="scientific">Mesorhizobium newzealandense</name>
    <dbReference type="NCBI Taxonomy" id="1300302"/>
    <lineage>
        <taxon>Bacteria</taxon>
        <taxon>Pseudomonadati</taxon>
        <taxon>Pseudomonadota</taxon>
        <taxon>Alphaproteobacteria</taxon>
        <taxon>Hyphomicrobiales</taxon>
        <taxon>Phyllobacteriaceae</taxon>
        <taxon>Mesorhizobium</taxon>
    </lineage>
</organism>
<evidence type="ECO:0000313" key="3">
    <source>
        <dbReference type="Proteomes" id="UP001597405"/>
    </source>
</evidence>
<dbReference type="Proteomes" id="UP001597405">
    <property type="component" value="Unassembled WGS sequence"/>
</dbReference>
<dbReference type="Pfam" id="PF14079">
    <property type="entry name" value="DUF4260"/>
    <property type="match status" value="1"/>
</dbReference>
<dbReference type="EMBL" id="JBHUGZ010000001">
    <property type="protein sequence ID" value="MFD1981617.1"/>
    <property type="molecule type" value="Genomic_DNA"/>
</dbReference>
<reference evidence="3" key="1">
    <citation type="journal article" date="2019" name="Int. J. Syst. Evol. Microbiol.">
        <title>The Global Catalogue of Microorganisms (GCM) 10K type strain sequencing project: providing services to taxonomists for standard genome sequencing and annotation.</title>
        <authorList>
            <consortium name="The Broad Institute Genomics Platform"/>
            <consortium name="The Broad Institute Genome Sequencing Center for Infectious Disease"/>
            <person name="Wu L."/>
            <person name="Ma J."/>
        </authorList>
    </citation>
    <scope>NUCLEOTIDE SEQUENCE [LARGE SCALE GENOMIC DNA]</scope>
    <source>
        <strain evidence="3">CGMCC 1.16225</strain>
    </source>
</reference>
<keyword evidence="1" id="KW-0812">Transmembrane</keyword>
<keyword evidence="1" id="KW-0472">Membrane</keyword>
<dbReference type="InterPro" id="IPR025356">
    <property type="entry name" value="DUF4260"/>
</dbReference>
<feature type="transmembrane region" description="Helical" evidence="1">
    <location>
        <begin position="49"/>
        <end position="68"/>
    </location>
</feature>
<feature type="transmembrane region" description="Helical" evidence="1">
    <location>
        <begin position="25"/>
        <end position="42"/>
    </location>
</feature>
<keyword evidence="1" id="KW-1133">Transmembrane helix</keyword>
<dbReference type="RefSeq" id="WP_379093343.1">
    <property type="nucleotide sequence ID" value="NZ_JBHUGZ010000001.1"/>
</dbReference>
<sequence length="144" mass="15131">MTSSAILPGSRFSSSPFAVTGVPRILLRLEGLAAIGAAVWAYQLSGGSWGWFAVLLLVPDLSMFAYLAGPRAGAIAYNAVHTYVGPGLLAALAWVTHASWFASLALIWIAHIGIDRALGYGLKYATAFSDTHLGRIGRAPNSVT</sequence>
<feature type="transmembrane region" description="Helical" evidence="1">
    <location>
        <begin position="88"/>
        <end position="110"/>
    </location>
</feature>